<dbReference type="Gene3D" id="3.40.50.300">
    <property type="entry name" value="P-loop containing nucleotide triphosphate hydrolases"/>
    <property type="match status" value="1"/>
</dbReference>
<evidence type="ECO:0000256" key="5">
    <source>
        <dbReference type="SAM" id="MobiDB-lite"/>
    </source>
</evidence>
<dbReference type="RefSeq" id="WP_192861874.1">
    <property type="nucleotide sequence ID" value="NZ_JADAQT010000060.1"/>
</dbReference>
<feature type="compositionally biased region" description="Basic and acidic residues" evidence="5">
    <location>
        <begin position="361"/>
        <end position="375"/>
    </location>
</feature>
<dbReference type="PROSITE" id="PS50893">
    <property type="entry name" value="ABC_TRANSPORTER_2"/>
    <property type="match status" value="1"/>
</dbReference>
<feature type="region of interest" description="Disordered" evidence="5">
    <location>
        <begin position="300"/>
        <end position="408"/>
    </location>
</feature>
<protein>
    <submittedName>
        <fullName evidence="7">ABC transporter ATP-binding protein</fullName>
    </submittedName>
</protein>
<dbReference type="SUPFAM" id="SSF52540">
    <property type="entry name" value="P-loop containing nucleoside triphosphate hydrolases"/>
    <property type="match status" value="1"/>
</dbReference>
<comment type="similarity">
    <text evidence="1">Belongs to the ABC transporter superfamily.</text>
</comment>
<evidence type="ECO:0000313" key="7">
    <source>
        <dbReference type="EMBL" id="MBE1875298.1"/>
    </source>
</evidence>
<accession>A0ABR9MV90</accession>
<evidence type="ECO:0000256" key="3">
    <source>
        <dbReference type="ARBA" id="ARBA00022741"/>
    </source>
</evidence>
<evidence type="ECO:0000256" key="4">
    <source>
        <dbReference type="ARBA" id="ARBA00022840"/>
    </source>
</evidence>
<reference evidence="7 8" key="1">
    <citation type="submission" date="2020-10" db="EMBL/GenBank/DDBJ databases">
        <title>Myceligenerans pegani sp. nov., an endophytic actinomycete isolated from Peganum harmala L. in Xinjiang, China.</title>
        <authorList>
            <person name="Xin L."/>
        </authorList>
    </citation>
    <scope>NUCLEOTIDE SEQUENCE [LARGE SCALE GENOMIC DNA]</scope>
    <source>
        <strain evidence="7 8">TRM65318</strain>
    </source>
</reference>
<dbReference type="InterPro" id="IPR003439">
    <property type="entry name" value="ABC_transporter-like_ATP-bd"/>
</dbReference>
<proteinExistence type="inferred from homology"/>
<gene>
    <name evidence="7" type="ORF">IHE71_06185</name>
</gene>
<dbReference type="InterPro" id="IPR003593">
    <property type="entry name" value="AAA+_ATPase"/>
</dbReference>
<keyword evidence="2" id="KW-0813">Transport</keyword>
<feature type="compositionally biased region" description="Basic and acidic residues" evidence="5">
    <location>
        <begin position="318"/>
        <end position="330"/>
    </location>
</feature>
<dbReference type="PANTHER" id="PTHR43335:SF4">
    <property type="entry name" value="ABC TRANSPORTER, ATP-BINDING PROTEIN"/>
    <property type="match status" value="1"/>
</dbReference>
<organism evidence="7 8">
    <name type="scientific">Myceligenerans pegani</name>
    <dbReference type="NCBI Taxonomy" id="2776917"/>
    <lineage>
        <taxon>Bacteria</taxon>
        <taxon>Bacillati</taxon>
        <taxon>Actinomycetota</taxon>
        <taxon>Actinomycetes</taxon>
        <taxon>Micrococcales</taxon>
        <taxon>Promicromonosporaceae</taxon>
        <taxon>Myceligenerans</taxon>
    </lineage>
</organism>
<dbReference type="Proteomes" id="UP000625527">
    <property type="component" value="Unassembled WGS sequence"/>
</dbReference>
<dbReference type="GO" id="GO:0005524">
    <property type="term" value="F:ATP binding"/>
    <property type="evidence" value="ECO:0007669"/>
    <property type="project" value="UniProtKB-KW"/>
</dbReference>
<sequence length="408" mass="43057">MNRADHPQAAAAVAVETLGLRKTYAGVRGRTIAVDGLDLLVPARGVHALLGPAKAGKSTVLRLLLGLARADAGAARLLGVAMPDVGRELAGRVGALVGDPGFLDRLTGRRNLLMHPAATGREQVDLALRQTGLADAAADAVGSYSLGDRRRLALAAALLSGPDLLIVDDPTRGLDPTGAREVRTLLRRIAGRGTTVLMTTDELVEAQQLADTVTVLAGGRVVGDGPAADVIGDLATAVRLRVDDGDRAVAELKAAGFHVRRDGDAVVVDGVAEPAGVTRALARKKLYVTEMSTRRESLESLVRRLAPEPEPTPAAPSRAERRAARQEARRRAARPSWRQRRREAFEARVAEKQAAYAARVAARERAAAEKEATRDGRRKPAQGGPGKRDGTPEPSPGSRSNDDTEETA</sequence>
<evidence type="ECO:0000313" key="8">
    <source>
        <dbReference type="Proteomes" id="UP000625527"/>
    </source>
</evidence>
<keyword evidence="8" id="KW-1185">Reference proteome</keyword>
<evidence type="ECO:0000256" key="1">
    <source>
        <dbReference type="ARBA" id="ARBA00005417"/>
    </source>
</evidence>
<dbReference type="InterPro" id="IPR017871">
    <property type="entry name" value="ABC_transporter-like_CS"/>
</dbReference>
<feature type="domain" description="ABC transporter" evidence="6">
    <location>
        <begin position="15"/>
        <end position="243"/>
    </location>
</feature>
<evidence type="ECO:0000259" key="6">
    <source>
        <dbReference type="PROSITE" id="PS50893"/>
    </source>
</evidence>
<dbReference type="PANTHER" id="PTHR43335">
    <property type="entry name" value="ABC TRANSPORTER, ATP-BINDING PROTEIN"/>
    <property type="match status" value="1"/>
</dbReference>
<keyword evidence="4 7" id="KW-0067">ATP-binding</keyword>
<comment type="caution">
    <text evidence="7">The sequence shown here is derived from an EMBL/GenBank/DDBJ whole genome shotgun (WGS) entry which is preliminary data.</text>
</comment>
<dbReference type="PROSITE" id="PS00211">
    <property type="entry name" value="ABC_TRANSPORTER_1"/>
    <property type="match status" value="1"/>
</dbReference>
<feature type="compositionally biased region" description="Basic and acidic residues" evidence="5">
    <location>
        <begin position="342"/>
        <end position="351"/>
    </location>
</feature>
<dbReference type="Pfam" id="PF00005">
    <property type="entry name" value="ABC_tran"/>
    <property type="match status" value="1"/>
</dbReference>
<feature type="compositionally biased region" description="Basic residues" evidence="5">
    <location>
        <begin position="331"/>
        <end position="341"/>
    </location>
</feature>
<keyword evidence="3" id="KW-0547">Nucleotide-binding</keyword>
<name>A0ABR9MV90_9MICO</name>
<dbReference type="SMART" id="SM00382">
    <property type="entry name" value="AAA"/>
    <property type="match status" value="1"/>
</dbReference>
<dbReference type="InterPro" id="IPR027417">
    <property type="entry name" value="P-loop_NTPase"/>
</dbReference>
<dbReference type="EMBL" id="JADAQT010000060">
    <property type="protein sequence ID" value="MBE1875298.1"/>
    <property type="molecule type" value="Genomic_DNA"/>
</dbReference>
<evidence type="ECO:0000256" key="2">
    <source>
        <dbReference type="ARBA" id="ARBA00022448"/>
    </source>
</evidence>